<dbReference type="AlphaFoldDB" id="A0A0R2C4Q3"/>
<evidence type="ECO:0000256" key="6">
    <source>
        <dbReference type="SAM" id="Phobius"/>
    </source>
</evidence>
<dbReference type="Proteomes" id="UP000051789">
    <property type="component" value="Unassembled WGS sequence"/>
</dbReference>
<evidence type="ECO:0000256" key="2">
    <source>
        <dbReference type="ARBA" id="ARBA00009773"/>
    </source>
</evidence>
<dbReference type="Pfam" id="PF01594">
    <property type="entry name" value="AI-2E_transport"/>
    <property type="match status" value="1"/>
</dbReference>
<accession>A0A0R2C4Q3</accession>
<sequence>MTPYQRFVHHTRVRRLAVLLVIVMVLWLVRDLMSTILLTFIFTFLIIRLIRWVQRLLPRLRPLFVVIPVYLLLLAALYYVITRYAPMIGEQSLHLFNSVSKFYNSKAFDDNQLIQWGLKQLSKMNLKQQLQNSVTTLLSALTSIGGMIVTFLLSLLLSFFYTIELDSLNAFGQKFLDSTFGWFFADVSFFAKKFINTFGIVLEAQIVIALVNTTITVITLLFMKMPNIPSLGIMVFLLSLIPVAGAIISVVPLSIIAYTVGGWQDVATIIVMIIVIHILESYVLNPKFMSSRTQLPIFFTFVVLLFAEHIWGTWGLIVGIPVFTFLLDILGVQQSGKSGATNKAAAPGRDVSDQ</sequence>
<evidence type="ECO:0000256" key="5">
    <source>
        <dbReference type="ARBA" id="ARBA00023136"/>
    </source>
</evidence>
<gene>
    <name evidence="7" type="ORF">FD19_GL001749</name>
</gene>
<feature type="transmembrane region" description="Helical" evidence="6">
    <location>
        <begin position="137"/>
        <end position="163"/>
    </location>
</feature>
<comment type="similarity">
    <text evidence="2">Belongs to the autoinducer-2 exporter (AI-2E) (TC 2.A.86) family.</text>
</comment>
<comment type="caution">
    <text evidence="7">The sequence shown here is derived from an EMBL/GenBank/DDBJ whole genome shotgun (WGS) entry which is preliminary data.</text>
</comment>
<evidence type="ECO:0000313" key="7">
    <source>
        <dbReference type="EMBL" id="KRM86701.1"/>
    </source>
</evidence>
<keyword evidence="8" id="KW-1185">Reference proteome</keyword>
<protein>
    <submittedName>
        <fullName evidence="7">Permease</fullName>
    </submittedName>
</protein>
<dbReference type="EMBL" id="AYZK01000006">
    <property type="protein sequence ID" value="KRM86701.1"/>
    <property type="molecule type" value="Genomic_DNA"/>
</dbReference>
<evidence type="ECO:0000256" key="3">
    <source>
        <dbReference type="ARBA" id="ARBA00022692"/>
    </source>
</evidence>
<dbReference type="GO" id="GO:0016020">
    <property type="term" value="C:membrane"/>
    <property type="evidence" value="ECO:0007669"/>
    <property type="project" value="UniProtKB-SubCell"/>
</dbReference>
<keyword evidence="5 6" id="KW-0472">Membrane</keyword>
<feature type="transmembrane region" description="Helical" evidence="6">
    <location>
        <begin position="12"/>
        <end position="29"/>
    </location>
</feature>
<keyword evidence="3 6" id="KW-0812">Transmembrane</keyword>
<dbReference type="InterPro" id="IPR002549">
    <property type="entry name" value="AI-2E-like"/>
</dbReference>
<keyword evidence="4 6" id="KW-1133">Transmembrane helix</keyword>
<dbReference type="GO" id="GO:0055085">
    <property type="term" value="P:transmembrane transport"/>
    <property type="evidence" value="ECO:0007669"/>
    <property type="project" value="TreeGrafter"/>
</dbReference>
<proteinExistence type="inferred from homology"/>
<dbReference type="PATRIC" id="fig|1423810.4.peg.1798"/>
<feature type="transmembrane region" description="Helical" evidence="6">
    <location>
        <begin position="297"/>
        <end position="327"/>
    </location>
</feature>
<dbReference type="OrthoDB" id="9772136at2"/>
<evidence type="ECO:0000313" key="8">
    <source>
        <dbReference type="Proteomes" id="UP000051789"/>
    </source>
</evidence>
<dbReference type="PANTHER" id="PTHR21716:SF62">
    <property type="entry name" value="TRANSPORT PROTEIN YDBI-RELATED"/>
    <property type="match status" value="1"/>
</dbReference>
<dbReference type="STRING" id="1423810.FD19_GL001749"/>
<reference evidence="7 8" key="1">
    <citation type="journal article" date="2015" name="Genome Announc.">
        <title>Expanding the biotechnology potential of lactobacilli through comparative genomics of 213 strains and associated genera.</title>
        <authorList>
            <person name="Sun Z."/>
            <person name="Harris H.M."/>
            <person name="McCann A."/>
            <person name="Guo C."/>
            <person name="Argimon S."/>
            <person name="Zhang W."/>
            <person name="Yang X."/>
            <person name="Jeffery I.B."/>
            <person name="Cooney J.C."/>
            <person name="Kagawa T.F."/>
            <person name="Liu W."/>
            <person name="Song Y."/>
            <person name="Salvetti E."/>
            <person name="Wrobel A."/>
            <person name="Rasinkangas P."/>
            <person name="Parkhill J."/>
            <person name="Rea M.C."/>
            <person name="O'Sullivan O."/>
            <person name="Ritari J."/>
            <person name="Douillard F.P."/>
            <person name="Paul Ross R."/>
            <person name="Yang R."/>
            <person name="Briner A.E."/>
            <person name="Felis G.E."/>
            <person name="de Vos W.M."/>
            <person name="Barrangou R."/>
            <person name="Klaenhammer T.R."/>
            <person name="Caufield P.W."/>
            <person name="Cui Y."/>
            <person name="Zhang H."/>
            <person name="O'Toole P.W."/>
        </authorList>
    </citation>
    <scope>NUCLEOTIDE SEQUENCE [LARGE SCALE GENOMIC DNA]</scope>
    <source>
        <strain evidence="7 8">DSM 22698</strain>
    </source>
</reference>
<evidence type="ECO:0000256" key="4">
    <source>
        <dbReference type="ARBA" id="ARBA00022989"/>
    </source>
</evidence>
<name>A0A0R2C4Q3_9LACO</name>
<feature type="transmembrane region" description="Helical" evidence="6">
    <location>
        <begin position="63"/>
        <end position="81"/>
    </location>
</feature>
<feature type="transmembrane region" description="Helical" evidence="6">
    <location>
        <begin position="235"/>
        <end position="260"/>
    </location>
</feature>
<evidence type="ECO:0000256" key="1">
    <source>
        <dbReference type="ARBA" id="ARBA00004141"/>
    </source>
</evidence>
<comment type="subcellular location">
    <subcellularLocation>
        <location evidence="1">Membrane</location>
        <topology evidence="1">Multi-pass membrane protein</topology>
    </subcellularLocation>
</comment>
<dbReference type="RefSeq" id="WP_054750706.1">
    <property type="nucleotide sequence ID" value="NZ_AYZK01000006.1"/>
</dbReference>
<feature type="transmembrane region" description="Helical" evidence="6">
    <location>
        <begin position="197"/>
        <end position="223"/>
    </location>
</feature>
<feature type="transmembrane region" description="Helical" evidence="6">
    <location>
        <begin position="266"/>
        <end position="285"/>
    </location>
</feature>
<dbReference type="PANTHER" id="PTHR21716">
    <property type="entry name" value="TRANSMEMBRANE PROTEIN"/>
    <property type="match status" value="1"/>
</dbReference>
<organism evidence="7 8">
    <name type="scientific">Lacticaseibacillus thailandensis DSM 22698 = JCM 13996</name>
    <dbReference type="NCBI Taxonomy" id="1423810"/>
    <lineage>
        <taxon>Bacteria</taxon>
        <taxon>Bacillati</taxon>
        <taxon>Bacillota</taxon>
        <taxon>Bacilli</taxon>
        <taxon>Lactobacillales</taxon>
        <taxon>Lactobacillaceae</taxon>
        <taxon>Lacticaseibacillus</taxon>
    </lineage>
</organism>